<evidence type="ECO:0000313" key="2">
    <source>
        <dbReference type="EMBL" id="PCS08098.1"/>
    </source>
</evidence>
<keyword evidence="1" id="KW-1133">Transmembrane helix</keyword>
<sequence length="146" mass="17036">MKEDDMKIIKWHDDSYINAIKKSIGYNPCSANLTLMNKGNYLQRRFALSALFLTMYNLSIEKSGLLFIKRKKYSPVLVAHIVTYIAFNDIKKIDLNKKIGRIELHIHTLMDDKKRVFSMSPKGGKYFPWQETSIIELKNLVSQFSE</sequence>
<organism evidence="2 3">
    <name type="scientific">Pseudolactococcus piscium</name>
    <dbReference type="NCBI Taxonomy" id="1364"/>
    <lineage>
        <taxon>Bacteria</taxon>
        <taxon>Bacillati</taxon>
        <taxon>Bacillota</taxon>
        <taxon>Bacilli</taxon>
        <taxon>Lactobacillales</taxon>
        <taxon>Streptococcaceae</taxon>
        <taxon>Pseudolactococcus</taxon>
    </lineage>
</organism>
<accession>A0A2A5S3S8</accession>
<comment type="caution">
    <text evidence="2">The sequence shown here is derived from an EMBL/GenBank/DDBJ whole genome shotgun (WGS) entry which is preliminary data.</text>
</comment>
<keyword evidence="1" id="KW-0812">Transmembrane</keyword>
<proteinExistence type="predicted"/>
<name>A0A2A5S3S8_9LACT</name>
<feature type="transmembrane region" description="Helical" evidence="1">
    <location>
        <begin position="46"/>
        <end position="67"/>
    </location>
</feature>
<dbReference type="EMBL" id="JXJW01000004">
    <property type="protein sequence ID" value="PCS08098.1"/>
    <property type="molecule type" value="Genomic_DNA"/>
</dbReference>
<evidence type="ECO:0000256" key="1">
    <source>
        <dbReference type="SAM" id="Phobius"/>
    </source>
</evidence>
<protein>
    <submittedName>
        <fullName evidence="2">Uncharacterized protein</fullName>
    </submittedName>
</protein>
<dbReference type="Proteomes" id="UP000218282">
    <property type="component" value="Unassembled WGS sequence"/>
</dbReference>
<keyword evidence="3" id="KW-1185">Reference proteome</keyword>
<dbReference type="AlphaFoldDB" id="A0A2A5S3S8"/>
<gene>
    <name evidence="2" type="ORF">RU86_GL001702</name>
</gene>
<keyword evidence="1" id="KW-0472">Membrane</keyword>
<evidence type="ECO:0000313" key="3">
    <source>
        <dbReference type="Proteomes" id="UP000218282"/>
    </source>
</evidence>
<reference evidence="2 3" key="1">
    <citation type="submission" date="2014-12" db="EMBL/GenBank/DDBJ databases">
        <title>Draft genome sequences of 10 type strains of Lactococcus.</title>
        <authorList>
            <person name="Sun Z."/>
            <person name="Zhong Z."/>
            <person name="Liu W."/>
            <person name="Zhang W."/>
            <person name="Zhang H."/>
        </authorList>
    </citation>
    <scope>NUCLEOTIDE SEQUENCE [LARGE SCALE GENOMIC DNA]</scope>
    <source>
        <strain evidence="2 3">DSM 6634</strain>
    </source>
</reference>